<dbReference type="CDD" id="cd06225">
    <property type="entry name" value="HAMP"/>
    <property type="match status" value="1"/>
</dbReference>
<feature type="domain" description="HAMP" evidence="9">
    <location>
        <begin position="174"/>
        <end position="226"/>
    </location>
</feature>
<dbReference type="PANTHER" id="PTHR43065:SF50">
    <property type="entry name" value="HISTIDINE KINASE"/>
    <property type="match status" value="1"/>
</dbReference>
<feature type="domain" description="Histidine kinase" evidence="8">
    <location>
        <begin position="282"/>
        <end position="530"/>
    </location>
</feature>
<dbReference type="SUPFAM" id="SSF158472">
    <property type="entry name" value="HAMP domain-like"/>
    <property type="match status" value="1"/>
</dbReference>
<dbReference type="InterPro" id="IPR003660">
    <property type="entry name" value="HAMP_dom"/>
</dbReference>
<evidence type="ECO:0000259" key="8">
    <source>
        <dbReference type="PROSITE" id="PS50109"/>
    </source>
</evidence>
<comment type="subcellular location">
    <subcellularLocation>
        <location evidence="2">Membrane</location>
    </subcellularLocation>
</comment>
<dbReference type="SMART" id="SM00304">
    <property type="entry name" value="HAMP"/>
    <property type="match status" value="1"/>
</dbReference>
<dbReference type="Gene3D" id="3.30.565.10">
    <property type="entry name" value="Histidine kinase-like ATPase, C-terminal domain"/>
    <property type="match status" value="1"/>
</dbReference>
<dbReference type="InterPro" id="IPR004358">
    <property type="entry name" value="Sig_transdc_His_kin-like_C"/>
</dbReference>
<evidence type="ECO:0000256" key="2">
    <source>
        <dbReference type="ARBA" id="ARBA00004370"/>
    </source>
</evidence>
<evidence type="ECO:0000256" key="5">
    <source>
        <dbReference type="ARBA" id="ARBA00022679"/>
    </source>
</evidence>
<dbReference type="EC" id="2.7.13.3" evidence="3"/>
<dbReference type="SMART" id="SM00387">
    <property type="entry name" value="HATPase_c"/>
    <property type="match status" value="1"/>
</dbReference>
<dbReference type="PROSITE" id="PS50109">
    <property type="entry name" value="HIS_KIN"/>
    <property type="match status" value="1"/>
</dbReference>
<evidence type="ECO:0000313" key="10">
    <source>
        <dbReference type="EMBL" id="MEM5535162.1"/>
    </source>
</evidence>
<dbReference type="RefSeq" id="WP_342853551.1">
    <property type="nucleotide sequence ID" value="NZ_JBBMRA010000001.1"/>
</dbReference>
<dbReference type="PRINTS" id="PR00344">
    <property type="entry name" value="BCTRLSENSOR"/>
</dbReference>
<evidence type="ECO:0000259" key="9">
    <source>
        <dbReference type="PROSITE" id="PS50885"/>
    </source>
</evidence>
<accession>A0ABU9TNK9</accession>
<dbReference type="SUPFAM" id="SSF55874">
    <property type="entry name" value="ATPase domain of HSP90 chaperone/DNA topoisomerase II/histidine kinase"/>
    <property type="match status" value="1"/>
</dbReference>
<evidence type="ECO:0000256" key="4">
    <source>
        <dbReference type="ARBA" id="ARBA00022553"/>
    </source>
</evidence>
<dbReference type="PANTHER" id="PTHR43065">
    <property type="entry name" value="SENSOR HISTIDINE KINASE"/>
    <property type="match status" value="1"/>
</dbReference>
<evidence type="ECO:0000256" key="6">
    <source>
        <dbReference type="ARBA" id="ARBA00022777"/>
    </source>
</evidence>
<dbReference type="PROSITE" id="PS50885">
    <property type="entry name" value="HAMP"/>
    <property type="match status" value="1"/>
</dbReference>
<name>A0ABU9TNK9_9GAMM</name>
<dbReference type="InterPro" id="IPR005467">
    <property type="entry name" value="His_kinase_dom"/>
</dbReference>
<keyword evidence="10" id="KW-0547">Nucleotide-binding</keyword>
<reference evidence="10 11" key="1">
    <citation type="submission" date="2024-03" db="EMBL/GenBank/DDBJ databases">
        <title>Community enrichment and isolation of bacterial strains for fucoidan degradation.</title>
        <authorList>
            <person name="Sichert A."/>
        </authorList>
    </citation>
    <scope>NUCLEOTIDE SEQUENCE [LARGE SCALE GENOMIC DNA]</scope>
    <source>
        <strain evidence="10 11">AS76</strain>
    </source>
</reference>
<keyword evidence="7" id="KW-0175">Coiled coil</keyword>
<evidence type="ECO:0000256" key="3">
    <source>
        <dbReference type="ARBA" id="ARBA00012438"/>
    </source>
</evidence>
<keyword evidence="5" id="KW-0808">Transferase</keyword>
<dbReference type="Pfam" id="PF02518">
    <property type="entry name" value="HATPase_c"/>
    <property type="match status" value="1"/>
</dbReference>
<evidence type="ECO:0000256" key="1">
    <source>
        <dbReference type="ARBA" id="ARBA00000085"/>
    </source>
</evidence>
<dbReference type="InterPro" id="IPR036890">
    <property type="entry name" value="HATPase_C_sf"/>
</dbReference>
<keyword evidence="11" id="KW-1185">Reference proteome</keyword>
<organism evidence="10 11">
    <name type="scientific">Neptuniibacter pectenicola</name>
    <dbReference type="NCBI Taxonomy" id="1806669"/>
    <lineage>
        <taxon>Bacteria</taxon>
        <taxon>Pseudomonadati</taxon>
        <taxon>Pseudomonadota</taxon>
        <taxon>Gammaproteobacteria</taxon>
        <taxon>Oceanospirillales</taxon>
        <taxon>Oceanospirillaceae</taxon>
        <taxon>Neptuniibacter</taxon>
    </lineage>
</organism>
<dbReference type="Gene3D" id="1.10.287.130">
    <property type="match status" value="1"/>
</dbReference>
<protein>
    <recommendedName>
        <fullName evidence="3">histidine kinase</fullName>
        <ecNumber evidence="3">2.7.13.3</ecNumber>
    </recommendedName>
</protein>
<comment type="caution">
    <text evidence="10">The sequence shown here is derived from an EMBL/GenBank/DDBJ whole genome shotgun (WGS) entry which is preliminary data.</text>
</comment>
<proteinExistence type="predicted"/>
<dbReference type="InterPro" id="IPR003594">
    <property type="entry name" value="HATPase_dom"/>
</dbReference>
<comment type="catalytic activity">
    <reaction evidence="1">
        <text>ATP + protein L-histidine = ADP + protein N-phospho-L-histidine.</text>
        <dbReference type="EC" id="2.7.13.3"/>
    </reaction>
</comment>
<dbReference type="GO" id="GO:0005524">
    <property type="term" value="F:ATP binding"/>
    <property type="evidence" value="ECO:0007669"/>
    <property type="project" value="UniProtKB-KW"/>
</dbReference>
<keyword evidence="10" id="KW-0067">ATP-binding</keyword>
<gene>
    <name evidence="10" type="ORF">WNY58_02040</name>
</gene>
<dbReference type="Pfam" id="PF00672">
    <property type="entry name" value="HAMP"/>
    <property type="match status" value="1"/>
</dbReference>
<keyword evidence="6" id="KW-0418">Kinase</keyword>
<feature type="coiled-coil region" evidence="7">
    <location>
        <begin position="221"/>
        <end position="273"/>
    </location>
</feature>
<dbReference type="Gene3D" id="6.10.340.10">
    <property type="match status" value="1"/>
</dbReference>
<keyword evidence="4" id="KW-0597">Phosphoprotein</keyword>
<evidence type="ECO:0000313" key="11">
    <source>
        <dbReference type="Proteomes" id="UP001449225"/>
    </source>
</evidence>
<dbReference type="Proteomes" id="UP001449225">
    <property type="component" value="Unassembled WGS sequence"/>
</dbReference>
<sequence>MSLRLKTILGIAIIQAVLLLILASITLEYLRTTNYDSLSKRASTTATLFATTTADAVLSYDLASLSAFVDEVMKNPDLVYARVLGPGNQVFAEGGDAAILSRPFKQDIDVEHVDDTIFDTYAEISEGGEVYGRVEVGIDINSLTKAIEAATTESATVAAVGMLFVAVFSSMLGTYLTSQLKSLSAAAKSIAKGNLAIKVPFKGRDEISHVAYAFNAMAANLKEVSLRRDQFEAELQELNRSLEDRVQQRTQELEKANHEIKDAQTKLIQSEKMASIGVLSAGVAHEINNPLGFVISNLSTLDIYAKNYRKLVAEYQRLQEIDDPAERDAQLQVIADLTESSDLEFMNDDLDDLLKDTHEGSIRVKEIVKGLKAFSHADQTGRMQLADINECITSTLTVANNELKYHCELSTALGDLPQTYCLPSKIKQVLLNIILNAGHAIEGQGHIDISSQVIGDYIEIRIKDDGCGIAEDEISKLFDPFYTTKQVGEGTGLGLAISYGIIVDEHNGDINVQSEEGKGTCFTLLLPIVTEQLGTGDATVAV</sequence>
<dbReference type="EMBL" id="JBBMRA010000001">
    <property type="protein sequence ID" value="MEM5535162.1"/>
    <property type="molecule type" value="Genomic_DNA"/>
</dbReference>
<evidence type="ECO:0000256" key="7">
    <source>
        <dbReference type="SAM" id="Coils"/>
    </source>
</evidence>